<dbReference type="Proteomes" id="UP001310594">
    <property type="component" value="Unassembled WGS sequence"/>
</dbReference>
<dbReference type="AlphaFoldDB" id="A0AAN8A2H2"/>
<reference evidence="1" key="1">
    <citation type="submission" date="2023-08" db="EMBL/GenBank/DDBJ databases">
        <title>Black Yeasts Isolated from many extreme environments.</title>
        <authorList>
            <person name="Coleine C."/>
            <person name="Stajich J.E."/>
            <person name="Selbmann L."/>
        </authorList>
    </citation>
    <scope>NUCLEOTIDE SEQUENCE</scope>
    <source>
        <strain evidence="1">CCFEE 5810</strain>
    </source>
</reference>
<organism evidence="1 2">
    <name type="scientific">Elasticomyces elasticus</name>
    <dbReference type="NCBI Taxonomy" id="574655"/>
    <lineage>
        <taxon>Eukaryota</taxon>
        <taxon>Fungi</taxon>
        <taxon>Dikarya</taxon>
        <taxon>Ascomycota</taxon>
        <taxon>Pezizomycotina</taxon>
        <taxon>Dothideomycetes</taxon>
        <taxon>Dothideomycetidae</taxon>
        <taxon>Mycosphaerellales</taxon>
        <taxon>Teratosphaeriaceae</taxon>
        <taxon>Elasticomyces</taxon>
    </lineage>
</organism>
<proteinExistence type="predicted"/>
<name>A0AAN8A2H2_9PEZI</name>
<evidence type="ECO:0000313" key="2">
    <source>
        <dbReference type="Proteomes" id="UP001310594"/>
    </source>
</evidence>
<sequence>MASVDLDAVHALALQLGKDAGKMLDAGWRLRVSGGAQTQQVEKDSAVDIVTQTDLASHVTYDLGSTCTYRGPGVVQSNKVIGVVVEADLVVPRHRPSEHTTARKWS</sequence>
<accession>A0AAN8A2H2</accession>
<protein>
    <submittedName>
        <fullName evidence="1">Uncharacterized protein</fullName>
    </submittedName>
</protein>
<dbReference type="EMBL" id="JAVRQU010000010">
    <property type="protein sequence ID" value="KAK5698240.1"/>
    <property type="molecule type" value="Genomic_DNA"/>
</dbReference>
<evidence type="ECO:0000313" key="1">
    <source>
        <dbReference type="EMBL" id="KAK5698240.1"/>
    </source>
</evidence>
<comment type="caution">
    <text evidence="1">The sequence shown here is derived from an EMBL/GenBank/DDBJ whole genome shotgun (WGS) entry which is preliminary data.</text>
</comment>
<gene>
    <name evidence="1" type="ORF">LTR97_007201</name>
</gene>